<name>A0A1T4VJI1_9GAMM</name>
<dbReference type="GO" id="GO:0019843">
    <property type="term" value="F:rRNA binding"/>
    <property type="evidence" value="ECO:0007669"/>
    <property type="project" value="UniProtKB-UniRule"/>
</dbReference>
<dbReference type="GO" id="GO:0030488">
    <property type="term" value="P:tRNA methylation"/>
    <property type="evidence" value="ECO:0007669"/>
    <property type="project" value="UniProtKB-UniRule"/>
</dbReference>
<keyword evidence="10 14" id="KW-0479">Metal-binding</keyword>
<dbReference type="FunFam" id="1.10.150.530:FF:000003">
    <property type="entry name" value="Dual-specificity RNA methyltransferase RlmN"/>
    <property type="match status" value="1"/>
</dbReference>
<keyword evidence="5 14" id="KW-0698">rRNA processing</keyword>
<evidence type="ECO:0000256" key="2">
    <source>
        <dbReference type="ARBA" id="ARBA00007544"/>
    </source>
</evidence>
<keyword evidence="7 14" id="KW-0808">Transferase</keyword>
<dbReference type="GO" id="GO:0000049">
    <property type="term" value="F:tRNA binding"/>
    <property type="evidence" value="ECO:0007669"/>
    <property type="project" value="UniProtKB-UniRule"/>
</dbReference>
<feature type="disulfide bond" description="(transient)" evidence="14">
    <location>
        <begin position="107"/>
        <end position="344"/>
    </location>
</feature>
<evidence type="ECO:0000256" key="7">
    <source>
        <dbReference type="ARBA" id="ARBA00022679"/>
    </source>
</evidence>
<keyword evidence="6 14" id="KW-0489">Methyltransferase</keyword>
<feature type="binding site" evidence="14">
    <location>
        <position position="200"/>
    </location>
    <ligand>
        <name>S-adenosyl-L-methionine</name>
        <dbReference type="ChEBI" id="CHEBI:59789"/>
    </ligand>
</feature>
<dbReference type="Pfam" id="PF21016">
    <property type="entry name" value="RlmN_N"/>
    <property type="match status" value="1"/>
</dbReference>
<dbReference type="SFLD" id="SFLDS00029">
    <property type="entry name" value="Radical_SAM"/>
    <property type="match status" value="1"/>
</dbReference>
<feature type="active site" description="S-methylcysteine intermediate" evidence="14">
    <location>
        <position position="344"/>
    </location>
</feature>
<dbReference type="InterPro" id="IPR027492">
    <property type="entry name" value="RNA_MTrfase_RlmN"/>
</dbReference>
<feature type="domain" description="Radical SAM core" evidence="15">
    <location>
        <begin position="100"/>
        <end position="341"/>
    </location>
</feature>
<dbReference type="STRING" id="83771.SAMN02910357_02002"/>
<evidence type="ECO:0000256" key="5">
    <source>
        <dbReference type="ARBA" id="ARBA00022552"/>
    </source>
</evidence>
<dbReference type="InterPro" id="IPR040072">
    <property type="entry name" value="Methyltransferase_A"/>
</dbReference>
<feature type="binding site" evidence="14">
    <location>
        <position position="118"/>
    </location>
    <ligand>
        <name>[4Fe-4S] cluster</name>
        <dbReference type="ChEBI" id="CHEBI:49883"/>
        <note>4Fe-4S-S-AdoMet</note>
    </ligand>
</feature>
<evidence type="ECO:0000313" key="17">
    <source>
        <dbReference type="Proteomes" id="UP000242432"/>
    </source>
</evidence>
<evidence type="ECO:0000313" key="16">
    <source>
        <dbReference type="EMBL" id="SKA65087.1"/>
    </source>
</evidence>
<dbReference type="Proteomes" id="UP000242432">
    <property type="component" value="Unassembled WGS sequence"/>
</dbReference>
<dbReference type="SUPFAM" id="SSF102114">
    <property type="entry name" value="Radical SAM enzymes"/>
    <property type="match status" value="1"/>
</dbReference>
<feature type="binding site" evidence="14">
    <location>
        <begin position="168"/>
        <end position="169"/>
    </location>
    <ligand>
        <name>S-adenosyl-L-methionine</name>
        <dbReference type="ChEBI" id="CHEBI:59789"/>
    </ligand>
</feature>
<dbReference type="FunFam" id="3.20.20.70:FF:000008">
    <property type="entry name" value="Dual-specificity RNA methyltransferase RlmN"/>
    <property type="match status" value="1"/>
</dbReference>
<dbReference type="GO" id="GO:0070040">
    <property type="term" value="F:rRNA (adenine(2503)-C2-)-methyltransferase activity"/>
    <property type="evidence" value="ECO:0007669"/>
    <property type="project" value="UniProtKB-UniRule"/>
</dbReference>
<accession>A0A1T4VJI1</accession>
<dbReference type="GO" id="GO:0070475">
    <property type="term" value="P:rRNA base methylation"/>
    <property type="evidence" value="ECO:0007669"/>
    <property type="project" value="UniProtKB-UniRule"/>
</dbReference>
<gene>
    <name evidence="14" type="primary">rlmN</name>
    <name evidence="16" type="ORF">SAMN02745213_01610</name>
</gene>
<evidence type="ECO:0000256" key="8">
    <source>
        <dbReference type="ARBA" id="ARBA00022691"/>
    </source>
</evidence>
<dbReference type="InterPro" id="IPR058240">
    <property type="entry name" value="rSAM_sf"/>
</dbReference>
<evidence type="ECO:0000256" key="14">
    <source>
        <dbReference type="HAMAP-Rule" id="MF_01849"/>
    </source>
</evidence>
<dbReference type="EMBL" id="FUXX01000028">
    <property type="protein sequence ID" value="SKA65087.1"/>
    <property type="molecule type" value="Genomic_DNA"/>
</dbReference>
<reference evidence="17" key="1">
    <citation type="submission" date="2017-02" db="EMBL/GenBank/DDBJ databases">
        <authorList>
            <person name="Varghese N."/>
            <person name="Submissions S."/>
        </authorList>
    </citation>
    <scope>NUCLEOTIDE SEQUENCE [LARGE SCALE GENOMIC DNA]</scope>
    <source>
        <strain evidence="17">DSM 3072</strain>
    </source>
</reference>
<sequence>MSTEKINLMNLSPKELGEFFVSIGEKSFRSQQILRWVYQFGETDFDKMTNLRKDLRAKLKETCVITAPEIVSEQKASDGTTKWALDLGDGQLVETVLIPEEDRNTLCISTQVGCPVKCSFCRTGAQGFNRNLTVNEIIGQVFRASTRVGFSNNQEQKPISNVVMMGMGEPLLNLANVTKVCEILLSDYAFALSKRRVTVSTSGVAPVINKIAGKLDVALALSLHAPNDELRNVLVPLNEKYPIAEVLDSVRNYLDKSNANCGRVTIEYVLLDHINDSIEQAEELVRLLRTIPCKVNLIPFNEHENSEYKKPSNSRIDRFYKVLFDAGFTVIKRTTRGDEISAACGQLAGQVKDKLAKQKIEAKTC</sequence>
<keyword evidence="3 14" id="KW-0004">4Fe-4S</keyword>
<organism evidence="16 17">
    <name type="scientific">Succinivibrio dextrinosolvens DSM 3072</name>
    <dbReference type="NCBI Taxonomy" id="1123324"/>
    <lineage>
        <taxon>Bacteria</taxon>
        <taxon>Pseudomonadati</taxon>
        <taxon>Pseudomonadota</taxon>
        <taxon>Gammaproteobacteria</taxon>
        <taxon>Aeromonadales</taxon>
        <taxon>Succinivibrionaceae</taxon>
        <taxon>Succinivibrio</taxon>
    </lineage>
</organism>
<dbReference type="Pfam" id="PF04055">
    <property type="entry name" value="Radical_SAM"/>
    <property type="match status" value="1"/>
</dbReference>
<comment type="miscellaneous">
    <text evidence="14">Reaction proceeds by a ping-pong mechanism involving intermediate methylation of a conserved cysteine residue.</text>
</comment>
<dbReference type="GO" id="GO:0002935">
    <property type="term" value="F:tRNA (adenine(37)-C2)-methyltransferase activity"/>
    <property type="evidence" value="ECO:0007669"/>
    <property type="project" value="UniProtKB-UniRule"/>
</dbReference>
<dbReference type="PANTHER" id="PTHR30544">
    <property type="entry name" value="23S RRNA METHYLTRANSFERASE"/>
    <property type="match status" value="1"/>
</dbReference>
<comment type="cofactor">
    <cofactor evidence="14">
        <name>[4Fe-4S] cluster</name>
        <dbReference type="ChEBI" id="CHEBI:49883"/>
    </cofactor>
    <text evidence="14">Binds 1 [4Fe-4S] cluster. The cluster is coordinated with 3 cysteines and an exchangeable S-adenosyl-L-methionine.</text>
</comment>
<dbReference type="NCBIfam" id="TIGR00048">
    <property type="entry name" value="rRNA_mod_RlmN"/>
    <property type="match status" value="1"/>
</dbReference>
<evidence type="ECO:0000256" key="1">
    <source>
        <dbReference type="ARBA" id="ARBA00004496"/>
    </source>
</evidence>
<comment type="subcellular location">
    <subcellularLocation>
        <location evidence="1 14">Cytoplasm</location>
    </subcellularLocation>
</comment>
<comment type="catalytic activity">
    <reaction evidence="14">
        <text>adenosine(37) in tRNA + 2 reduced [2Fe-2S]-[ferredoxin] + 2 S-adenosyl-L-methionine = 2-methyladenosine(37) in tRNA + 5'-deoxyadenosine + L-methionine + 2 oxidized [2Fe-2S]-[ferredoxin] + S-adenosyl-L-homocysteine</text>
        <dbReference type="Rhea" id="RHEA:43332"/>
        <dbReference type="Rhea" id="RHEA-COMP:10000"/>
        <dbReference type="Rhea" id="RHEA-COMP:10001"/>
        <dbReference type="Rhea" id="RHEA-COMP:10162"/>
        <dbReference type="Rhea" id="RHEA-COMP:10485"/>
        <dbReference type="ChEBI" id="CHEBI:17319"/>
        <dbReference type="ChEBI" id="CHEBI:33737"/>
        <dbReference type="ChEBI" id="CHEBI:33738"/>
        <dbReference type="ChEBI" id="CHEBI:57844"/>
        <dbReference type="ChEBI" id="CHEBI:57856"/>
        <dbReference type="ChEBI" id="CHEBI:59789"/>
        <dbReference type="ChEBI" id="CHEBI:74411"/>
        <dbReference type="ChEBI" id="CHEBI:74497"/>
        <dbReference type="EC" id="2.1.1.192"/>
    </reaction>
</comment>
<dbReference type="AlphaFoldDB" id="A0A1T4VJI1"/>
<comment type="similarity">
    <text evidence="2 14">Belongs to the radical SAM superfamily. RlmN family.</text>
</comment>
<dbReference type="PROSITE" id="PS51918">
    <property type="entry name" value="RADICAL_SAM"/>
    <property type="match status" value="1"/>
</dbReference>
<keyword evidence="4 14" id="KW-0963">Cytoplasm</keyword>
<evidence type="ECO:0000256" key="3">
    <source>
        <dbReference type="ARBA" id="ARBA00022485"/>
    </source>
</evidence>
<dbReference type="SFLD" id="SFLDG01062">
    <property type="entry name" value="methyltransferase_(Class_A)"/>
    <property type="match status" value="1"/>
</dbReference>
<evidence type="ECO:0000256" key="13">
    <source>
        <dbReference type="ARBA" id="ARBA00023157"/>
    </source>
</evidence>
<feature type="active site" description="Proton acceptor" evidence="14">
    <location>
        <position position="94"/>
    </location>
</feature>
<dbReference type="InterPro" id="IPR004383">
    <property type="entry name" value="rRNA_lsu_MTrfase_RlmN/Cfr"/>
</dbReference>
<comment type="function">
    <text evidence="14">Specifically methylates position 2 of adenine 2503 in 23S rRNA and position 2 of adenine 37 in tRNAs. m2A2503 modification seems to play a crucial role in the proofreading step occurring at the peptidyl transferase center and thus would serve to optimize ribosomal fidelity.</text>
</comment>
<comment type="catalytic activity">
    <reaction evidence="14">
        <text>adenosine(2503) in 23S rRNA + 2 reduced [2Fe-2S]-[ferredoxin] + 2 S-adenosyl-L-methionine = 2-methyladenosine(2503) in 23S rRNA + 5'-deoxyadenosine + L-methionine + 2 oxidized [2Fe-2S]-[ferredoxin] + S-adenosyl-L-homocysteine</text>
        <dbReference type="Rhea" id="RHEA:42916"/>
        <dbReference type="Rhea" id="RHEA-COMP:10000"/>
        <dbReference type="Rhea" id="RHEA-COMP:10001"/>
        <dbReference type="Rhea" id="RHEA-COMP:10152"/>
        <dbReference type="Rhea" id="RHEA-COMP:10282"/>
        <dbReference type="ChEBI" id="CHEBI:17319"/>
        <dbReference type="ChEBI" id="CHEBI:33737"/>
        <dbReference type="ChEBI" id="CHEBI:33738"/>
        <dbReference type="ChEBI" id="CHEBI:57844"/>
        <dbReference type="ChEBI" id="CHEBI:57856"/>
        <dbReference type="ChEBI" id="CHEBI:59789"/>
        <dbReference type="ChEBI" id="CHEBI:74411"/>
        <dbReference type="ChEBI" id="CHEBI:74497"/>
        <dbReference type="EC" id="2.1.1.192"/>
    </reaction>
</comment>
<dbReference type="InterPro" id="IPR013785">
    <property type="entry name" value="Aldolase_TIM"/>
</dbReference>
<dbReference type="SFLD" id="SFLDF00275">
    <property type="entry name" value="adenosine_C2_methyltransferase"/>
    <property type="match status" value="1"/>
</dbReference>
<keyword evidence="12 14" id="KW-0411">Iron-sulfur</keyword>
<dbReference type="CDD" id="cd01335">
    <property type="entry name" value="Radical_SAM"/>
    <property type="match status" value="1"/>
</dbReference>
<protein>
    <recommendedName>
        <fullName evidence="14">Dual-specificity RNA methyltransferase RlmN</fullName>
        <ecNumber evidence="14">2.1.1.192</ecNumber>
    </recommendedName>
    <alternativeName>
        <fullName evidence="14">23S rRNA (adenine(2503)-C(2))-methyltransferase</fullName>
    </alternativeName>
    <alternativeName>
        <fullName evidence="14">23S rRNA m2A2503 methyltransferase</fullName>
    </alternativeName>
    <alternativeName>
        <fullName evidence="14">Ribosomal RNA large subunit methyltransferase N</fullName>
    </alternativeName>
    <alternativeName>
        <fullName evidence="14">tRNA (adenine(37)-C(2))-methyltransferase</fullName>
    </alternativeName>
    <alternativeName>
        <fullName evidence="14">tRNA m2A37 methyltransferase</fullName>
    </alternativeName>
</protein>
<feature type="binding site" evidence="14">
    <location>
        <position position="114"/>
    </location>
    <ligand>
        <name>[4Fe-4S] cluster</name>
        <dbReference type="ChEBI" id="CHEBI:49883"/>
        <note>4Fe-4S-S-AdoMet</note>
    </ligand>
</feature>
<dbReference type="PANTHER" id="PTHR30544:SF5">
    <property type="entry name" value="RADICAL SAM CORE DOMAIN-CONTAINING PROTEIN"/>
    <property type="match status" value="1"/>
</dbReference>
<dbReference type="InterPro" id="IPR007197">
    <property type="entry name" value="rSAM"/>
</dbReference>
<evidence type="ECO:0000259" key="15">
    <source>
        <dbReference type="PROSITE" id="PS51918"/>
    </source>
</evidence>
<evidence type="ECO:0000256" key="4">
    <source>
        <dbReference type="ARBA" id="ARBA00022490"/>
    </source>
</evidence>
<dbReference type="GO" id="GO:0046872">
    <property type="term" value="F:metal ion binding"/>
    <property type="evidence" value="ECO:0007669"/>
    <property type="project" value="UniProtKB-KW"/>
</dbReference>
<keyword evidence="13 14" id="KW-1015">Disulfide bond</keyword>
<proteinExistence type="inferred from homology"/>
<keyword evidence="9 14" id="KW-0819">tRNA processing</keyword>
<dbReference type="RefSeq" id="WP_031492330.1">
    <property type="nucleotide sequence ID" value="NZ_FUXX01000028.1"/>
</dbReference>
<evidence type="ECO:0000256" key="6">
    <source>
        <dbReference type="ARBA" id="ARBA00022603"/>
    </source>
</evidence>
<evidence type="ECO:0000256" key="10">
    <source>
        <dbReference type="ARBA" id="ARBA00022723"/>
    </source>
</evidence>
<dbReference type="PIRSF" id="PIRSF006004">
    <property type="entry name" value="CHP00048"/>
    <property type="match status" value="1"/>
</dbReference>
<feature type="binding site" evidence="14">
    <location>
        <begin position="222"/>
        <end position="224"/>
    </location>
    <ligand>
        <name>S-adenosyl-L-methionine</name>
        <dbReference type="ChEBI" id="CHEBI:59789"/>
    </ligand>
</feature>
<keyword evidence="11 14" id="KW-0408">Iron</keyword>
<dbReference type="InterPro" id="IPR048641">
    <property type="entry name" value="RlmN_N"/>
</dbReference>
<dbReference type="Gene3D" id="1.10.150.530">
    <property type="match status" value="1"/>
</dbReference>
<keyword evidence="8 14" id="KW-0949">S-adenosyl-L-methionine</keyword>
<dbReference type="HAMAP" id="MF_01849">
    <property type="entry name" value="RNA_methyltr_RlmN"/>
    <property type="match status" value="1"/>
</dbReference>
<evidence type="ECO:0000256" key="9">
    <source>
        <dbReference type="ARBA" id="ARBA00022694"/>
    </source>
</evidence>
<evidence type="ECO:0000256" key="12">
    <source>
        <dbReference type="ARBA" id="ARBA00023014"/>
    </source>
</evidence>
<dbReference type="Gene3D" id="3.20.20.70">
    <property type="entry name" value="Aldolase class I"/>
    <property type="match status" value="1"/>
</dbReference>
<dbReference type="EC" id="2.1.1.192" evidence="14"/>
<feature type="binding site" evidence="14">
    <location>
        <position position="301"/>
    </location>
    <ligand>
        <name>S-adenosyl-L-methionine</name>
        <dbReference type="ChEBI" id="CHEBI:59789"/>
    </ligand>
</feature>
<feature type="binding site" evidence="14">
    <location>
        <position position="121"/>
    </location>
    <ligand>
        <name>[4Fe-4S] cluster</name>
        <dbReference type="ChEBI" id="CHEBI:49883"/>
        <note>4Fe-4S-S-AdoMet</note>
    </ligand>
</feature>
<evidence type="ECO:0000256" key="11">
    <source>
        <dbReference type="ARBA" id="ARBA00023004"/>
    </source>
</evidence>
<keyword evidence="17" id="KW-1185">Reference proteome</keyword>
<dbReference type="GO" id="GO:0005737">
    <property type="term" value="C:cytoplasm"/>
    <property type="evidence" value="ECO:0007669"/>
    <property type="project" value="UniProtKB-SubCell"/>
</dbReference>
<dbReference type="GO" id="GO:0051539">
    <property type="term" value="F:4 iron, 4 sulfur cluster binding"/>
    <property type="evidence" value="ECO:0007669"/>
    <property type="project" value="UniProtKB-UniRule"/>
</dbReference>